<dbReference type="SMART" id="SM00563">
    <property type="entry name" value="PlsC"/>
    <property type="match status" value="1"/>
</dbReference>
<dbReference type="PANTHER" id="PTHR10434:SF11">
    <property type="entry name" value="1-ACYL-SN-GLYCEROL-3-PHOSPHATE ACYLTRANSFERASE"/>
    <property type="match status" value="1"/>
</dbReference>
<evidence type="ECO:0000259" key="5">
    <source>
        <dbReference type="SMART" id="SM00563"/>
    </source>
</evidence>
<evidence type="ECO:0000256" key="3">
    <source>
        <dbReference type="ARBA" id="ARBA00023315"/>
    </source>
</evidence>
<keyword evidence="4" id="KW-1133">Transmembrane helix</keyword>
<keyword evidence="2 6" id="KW-0808">Transferase</keyword>
<dbReference type="SUPFAM" id="SSF69593">
    <property type="entry name" value="Glycerol-3-phosphate (1)-acyltransferase"/>
    <property type="match status" value="1"/>
</dbReference>
<proteinExistence type="predicted"/>
<dbReference type="GO" id="GO:0003841">
    <property type="term" value="F:1-acylglycerol-3-phosphate O-acyltransferase activity"/>
    <property type="evidence" value="ECO:0007669"/>
    <property type="project" value="TreeGrafter"/>
</dbReference>
<keyword evidence="4" id="KW-0812">Transmembrane</keyword>
<evidence type="ECO:0000313" key="6">
    <source>
        <dbReference type="EMBL" id="SFJ37344.1"/>
    </source>
</evidence>
<dbReference type="EMBL" id="FOQD01000019">
    <property type="protein sequence ID" value="SFJ37344.1"/>
    <property type="molecule type" value="Genomic_DNA"/>
</dbReference>
<keyword evidence="4" id="KW-0472">Membrane</keyword>
<dbReference type="STRING" id="1576369.SAMN05421753_11943"/>
<keyword evidence="7" id="KW-1185">Reference proteome</keyword>
<feature type="domain" description="Phospholipid/glycerol acyltransferase" evidence="5">
    <location>
        <begin position="47"/>
        <end position="159"/>
    </location>
</feature>
<dbReference type="Pfam" id="PF01553">
    <property type="entry name" value="Acyltransferase"/>
    <property type="match status" value="1"/>
</dbReference>
<dbReference type="RefSeq" id="WP_175517711.1">
    <property type="nucleotide sequence ID" value="NZ_FOQD01000019.1"/>
</dbReference>
<evidence type="ECO:0000256" key="4">
    <source>
        <dbReference type="SAM" id="Phobius"/>
    </source>
</evidence>
<dbReference type="GO" id="GO:0006654">
    <property type="term" value="P:phosphatidic acid biosynthetic process"/>
    <property type="evidence" value="ECO:0007669"/>
    <property type="project" value="TreeGrafter"/>
</dbReference>
<gene>
    <name evidence="6" type="ORF">SAMN05421753_11943</name>
</gene>
<dbReference type="CDD" id="cd07989">
    <property type="entry name" value="LPLAT_AGPAT-like"/>
    <property type="match status" value="1"/>
</dbReference>
<evidence type="ECO:0000256" key="2">
    <source>
        <dbReference type="ARBA" id="ARBA00022679"/>
    </source>
</evidence>
<feature type="transmembrane region" description="Helical" evidence="4">
    <location>
        <begin position="15"/>
        <end position="32"/>
    </location>
</feature>
<keyword evidence="3 6" id="KW-0012">Acyltransferase</keyword>
<evidence type="ECO:0000256" key="1">
    <source>
        <dbReference type="ARBA" id="ARBA00005189"/>
    </source>
</evidence>
<dbReference type="Proteomes" id="UP000199518">
    <property type="component" value="Unassembled WGS sequence"/>
</dbReference>
<evidence type="ECO:0000313" key="7">
    <source>
        <dbReference type="Proteomes" id="UP000199518"/>
    </source>
</evidence>
<sequence>MNRASTPVDPRSRNWVWYGFQLLLQNLFVFCFRYRVAGLEKLPDGGALLLINHQSFVDPLVAAVAMQRPVSYLARHNLFQIPILGWILRHTYVMPIRRGSAGTESIRLAVERLQQGYYVGLFPEGTRSRDGKLQEIKPGFMAIVKRAKVPVIPVGVAGAIRAFPRGAMIVRPYTVRVVIGDPISVEEAEQLTQRGREQEFLDRVRTGIQTCLTEAENWLD</sequence>
<dbReference type="PANTHER" id="PTHR10434">
    <property type="entry name" value="1-ACYL-SN-GLYCEROL-3-PHOSPHATE ACYLTRANSFERASE"/>
    <property type="match status" value="1"/>
</dbReference>
<name>A0A1I3QT45_9PLAN</name>
<protein>
    <submittedName>
        <fullName evidence="6">1-acyl-sn-glycerol-3-phosphate acyltransferase</fullName>
    </submittedName>
</protein>
<reference evidence="7" key="1">
    <citation type="submission" date="2016-10" db="EMBL/GenBank/DDBJ databases">
        <authorList>
            <person name="Varghese N."/>
            <person name="Submissions S."/>
        </authorList>
    </citation>
    <scope>NUCLEOTIDE SEQUENCE [LARGE SCALE GENOMIC DNA]</scope>
    <source>
        <strain evidence="7">DSM 26348</strain>
    </source>
</reference>
<dbReference type="AlphaFoldDB" id="A0A1I3QT45"/>
<dbReference type="InterPro" id="IPR002123">
    <property type="entry name" value="Plipid/glycerol_acylTrfase"/>
</dbReference>
<organism evidence="6 7">
    <name type="scientific">Planctomicrobium piriforme</name>
    <dbReference type="NCBI Taxonomy" id="1576369"/>
    <lineage>
        <taxon>Bacteria</taxon>
        <taxon>Pseudomonadati</taxon>
        <taxon>Planctomycetota</taxon>
        <taxon>Planctomycetia</taxon>
        <taxon>Planctomycetales</taxon>
        <taxon>Planctomycetaceae</taxon>
        <taxon>Planctomicrobium</taxon>
    </lineage>
</organism>
<accession>A0A1I3QT45</accession>
<comment type="pathway">
    <text evidence="1">Lipid metabolism.</text>
</comment>